<dbReference type="STRING" id="218851.A0A2G5CA12"/>
<dbReference type="InterPro" id="IPR050942">
    <property type="entry name" value="F-box_BR-signaling"/>
</dbReference>
<dbReference type="InParanoid" id="A0A2G5CA12"/>
<organism evidence="2 3">
    <name type="scientific">Aquilegia coerulea</name>
    <name type="common">Rocky mountain columbine</name>
    <dbReference type="NCBI Taxonomy" id="218851"/>
    <lineage>
        <taxon>Eukaryota</taxon>
        <taxon>Viridiplantae</taxon>
        <taxon>Streptophyta</taxon>
        <taxon>Embryophyta</taxon>
        <taxon>Tracheophyta</taxon>
        <taxon>Spermatophyta</taxon>
        <taxon>Magnoliopsida</taxon>
        <taxon>Ranunculales</taxon>
        <taxon>Ranunculaceae</taxon>
        <taxon>Thalictroideae</taxon>
        <taxon>Aquilegia</taxon>
    </lineage>
</organism>
<dbReference type="OrthoDB" id="642536at2759"/>
<dbReference type="Pfam" id="PF03478">
    <property type="entry name" value="Beta-prop_KIB1-4"/>
    <property type="match status" value="1"/>
</dbReference>
<accession>A0A2G5CA12</accession>
<sequence>MLTPNWSELPEELLRIIAEKIIFSHDFIRFGAVCHQWRSVTLTFDKGPRTRTRQTFFIPFENRICHINLPEARGCHCWGSPYGWLITFGFDQQFHLLNPLTRVRLPLPPQSTFQDSLFTDTTPGVNRMCCVSKAFIVSTSDDNVVVHVDDLLVLLTIGQYGNFVFARPGDKSWSVIQITGRGNVRDFIHFNGQFYGVDELGNLKVCDFSGPRPVFFDFANHPEYARGCEGYYLVELGGDLHMVIRFYDPTPVEIPPKEFQHFYKSVFFDILKFDFCTCKWETLGDHAIFIGSNTTFGFKASDYPACKPDCIYFTDDYDNYLPLYEGNDIVSRFSPPVWIAPNPF</sequence>
<protein>
    <recommendedName>
        <fullName evidence="1">KIB1-4 beta-propeller domain-containing protein</fullName>
    </recommendedName>
</protein>
<name>A0A2G5CA12_AQUCA</name>
<dbReference type="EMBL" id="KZ305089">
    <property type="protein sequence ID" value="PIA28121.1"/>
    <property type="molecule type" value="Genomic_DNA"/>
</dbReference>
<evidence type="ECO:0000259" key="1">
    <source>
        <dbReference type="Pfam" id="PF03478"/>
    </source>
</evidence>
<feature type="domain" description="KIB1-4 beta-propeller" evidence="1">
    <location>
        <begin position="61"/>
        <end position="325"/>
    </location>
</feature>
<evidence type="ECO:0000313" key="3">
    <source>
        <dbReference type="Proteomes" id="UP000230069"/>
    </source>
</evidence>
<dbReference type="AlphaFoldDB" id="A0A2G5CA12"/>
<proteinExistence type="predicted"/>
<dbReference type="Gene3D" id="1.20.1280.50">
    <property type="match status" value="1"/>
</dbReference>
<keyword evidence="3" id="KW-1185">Reference proteome</keyword>
<dbReference type="PANTHER" id="PTHR44259:SF114">
    <property type="entry name" value="OS06G0707300 PROTEIN"/>
    <property type="match status" value="1"/>
</dbReference>
<gene>
    <name evidence="2" type="ORF">AQUCO_07200032v1</name>
</gene>
<evidence type="ECO:0000313" key="2">
    <source>
        <dbReference type="EMBL" id="PIA28121.1"/>
    </source>
</evidence>
<reference evidence="2 3" key="1">
    <citation type="submission" date="2017-09" db="EMBL/GenBank/DDBJ databases">
        <title>WGS assembly of Aquilegia coerulea Goldsmith.</title>
        <authorList>
            <person name="Hodges S."/>
            <person name="Kramer E."/>
            <person name="Nordborg M."/>
            <person name="Tomkins J."/>
            <person name="Borevitz J."/>
            <person name="Derieg N."/>
            <person name="Yan J."/>
            <person name="Mihaltcheva S."/>
            <person name="Hayes R.D."/>
            <person name="Rokhsar D."/>
        </authorList>
    </citation>
    <scope>NUCLEOTIDE SEQUENCE [LARGE SCALE GENOMIC DNA]</scope>
    <source>
        <strain evidence="3">cv. Goldsmith</strain>
    </source>
</reference>
<dbReference type="InterPro" id="IPR005174">
    <property type="entry name" value="KIB1-4_b-propeller"/>
</dbReference>
<dbReference type="Proteomes" id="UP000230069">
    <property type="component" value="Unassembled WGS sequence"/>
</dbReference>
<dbReference type="PANTHER" id="PTHR44259">
    <property type="entry name" value="OS07G0183000 PROTEIN-RELATED"/>
    <property type="match status" value="1"/>
</dbReference>
<dbReference type="CDD" id="cd09917">
    <property type="entry name" value="F-box_SF"/>
    <property type="match status" value="1"/>
</dbReference>